<dbReference type="GO" id="GO:0006750">
    <property type="term" value="P:glutathione biosynthetic process"/>
    <property type="evidence" value="ECO:0007669"/>
    <property type="project" value="UniProtKB-UniRule"/>
</dbReference>
<dbReference type="SUPFAM" id="SSF55931">
    <property type="entry name" value="Glutamine synthetase/guanido kinase"/>
    <property type="match status" value="1"/>
</dbReference>
<dbReference type="RefSeq" id="XP_060120911.1">
    <property type="nucleotide sequence ID" value="XM_060264928.1"/>
</dbReference>
<organism evidence="12 13">
    <name type="scientific">Malassezia japonica</name>
    <dbReference type="NCBI Taxonomy" id="223818"/>
    <lineage>
        <taxon>Eukaryota</taxon>
        <taxon>Fungi</taxon>
        <taxon>Dikarya</taxon>
        <taxon>Basidiomycota</taxon>
        <taxon>Ustilaginomycotina</taxon>
        <taxon>Malasseziomycetes</taxon>
        <taxon>Malasseziales</taxon>
        <taxon>Malasseziaceae</taxon>
        <taxon>Malassezia</taxon>
    </lineage>
</organism>
<dbReference type="Gene3D" id="1.10.8.960">
    <property type="match status" value="1"/>
</dbReference>
<evidence type="ECO:0000313" key="13">
    <source>
        <dbReference type="Proteomes" id="UP001217754"/>
    </source>
</evidence>
<evidence type="ECO:0000256" key="7">
    <source>
        <dbReference type="ARBA" id="ARBA00022840"/>
    </source>
</evidence>
<evidence type="ECO:0000256" key="5">
    <source>
        <dbReference type="ARBA" id="ARBA00022684"/>
    </source>
</evidence>
<keyword evidence="6 10" id="KW-0547">Nucleotide-binding</keyword>
<evidence type="ECO:0000256" key="11">
    <source>
        <dbReference type="SAM" id="MobiDB-lite"/>
    </source>
</evidence>
<accession>A0AAF0F0Z3</accession>
<evidence type="ECO:0000313" key="12">
    <source>
        <dbReference type="EMBL" id="WFD38014.1"/>
    </source>
</evidence>
<dbReference type="Gene3D" id="3.30.590.50">
    <property type="match status" value="2"/>
</dbReference>
<keyword evidence="5 10" id="KW-0317">Glutathione biosynthesis</keyword>
<name>A0AAF0F0Z3_9BASI</name>
<evidence type="ECO:0000256" key="9">
    <source>
        <dbReference type="ARBA" id="ARBA00032122"/>
    </source>
</evidence>
<dbReference type="EMBL" id="CP119958">
    <property type="protein sequence ID" value="WFD38014.1"/>
    <property type="molecule type" value="Genomic_DNA"/>
</dbReference>
<dbReference type="EC" id="6.3.2.2" evidence="3 10"/>
<gene>
    <name evidence="12" type="primary">GSH1</name>
    <name evidence="12" type="ORF">MJAP1_000962</name>
</gene>
<keyword evidence="13" id="KW-1185">Reference proteome</keyword>
<dbReference type="Proteomes" id="UP001217754">
    <property type="component" value="Chromosome 1"/>
</dbReference>
<dbReference type="FunFam" id="3.30.590.50:FF:000002">
    <property type="entry name" value="Glutamate--cysteine ligase catalytic subunit"/>
    <property type="match status" value="1"/>
</dbReference>
<dbReference type="Pfam" id="PF03074">
    <property type="entry name" value="GCS"/>
    <property type="match status" value="1"/>
</dbReference>
<protein>
    <recommendedName>
        <fullName evidence="3 10">Glutamate--cysteine ligase</fullName>
        <ecNumber evidence="3 10">6.3.2.2</ecNumber>
    </recommendedName>
    <alternativeName>
        <fullName evidence="9 10">Gamma-ECS</fullName>
    </alternativeName>
    <alternativeName>
        <fullName evidence="8 10">Gamma-glutamylcysteine synthetase</fullName>
    </alternativeName>
</protein>
<comment type="similarity">
    <text evidence="2 10">Belongs to the glutamate--cysteine ligase type 3 family.</text>
</comment>
<keyword evidence="7 10" id="KW-0067">ATP-binding</keyword>
<evidence type="ECO:0000256" key="3">
    <source>
        <dbReference type="ARBA" id="ARBA00012220"/>
    </source>
</evidence>
<dbReference type="InterPro" id="IPR004308">
    <property type="entry name" value="GCS"/>
</dbReference>
<comment type="pathway">
    <text evidence="1 10">Sulfur metabolism; glutathione biosynthesis; glutathione from L-cysteine and L-glutamate: step 1/2.</text>
</comment>
<evidence type="ECO:0000256" key="8">
    <source>
        <dbReference type="ARBA" id="ARBA00030585"/>
    </source>
</evidence>
<evidence type="ECO:0000256" key="10">
    <source>
        <dbReference type="RuleBase" id="RU367135"/>
    </source>
</evidence>
<evidence type="ECO:0000256" key="6">
    <source>
        <dbReference type="ARBA" id="ARBA00022741"/>
    </source>
</evidence>
<comment type="catalytic activity">
    <reaction evidence="10">
        <text>L-cysteine + L-glutamate + ATP = gamma-L-glutamyl-L-cysteine + ADP + phosphate + H(+)</text>
        <dbReference type="Rhea" id="RHEA:13285"/>
        <dbReference type="ChEBI" id="CHEBI:15378"/>
        <dbReference type="ChEBI" id="CHEBI:29985"/>
        <dbReference type="ChEBI" id="CHEBI:30616"/>
        <dbReference type="ChEBI" id="CHEBI:35235"/>
        <dbReference type="ChEBI" id="CHEBI:43474"/>
        <dbReference type="ChEBI" id="CHEBI:58173"/>
        <dbReference type="ChEBI" id="CHEBI:456216"/>
        <dbReference type="EC" id="6.3.2.2"/>
    </reaction>
</comment>
<evidence type="ECO:0000256" key="1">
    <source>
        <dbReference type="ARBA" id="ARBA00005006"/>
    </source>
</evidence>
<sequence>MGLLSLGTPLDWADAVPLAEHVREHGVEQFLSTWRAIRDRSGDRLLWGDELEYMVVALDREQHTARLSLRQGEILNVLEHSKAIESLEPGNRPTFHPEYGRYMIESTPGTPFGVSAPELLRVEDDMRLRRNIARAHLKSNEIPMTLTSFPRLGVTDAPFTDPPYEANGNASRSLFLPDEIINTHVRFPTLTANIRKRRGSKVCMNVPIFPDTNTPRPFIDPSIPYDRALFPEDSEAKLGAALPDHIYMDAMGFGMGCCCLQVTLQACSVSEARKIYDQLIPVTPLLLAVSAASPAYRGYLADVDCRWNVISGAVDDRTNAERGAAPLKPGEPTHSSRTGPRRLRKSRYDSVDSYLYPGVRREDNDMPLEIDEGVRDKLLSEGVDLLLAEHIAHLFVRDPIVIFSERIDQDDTESTDHFENIQSTNWQTMRFKPPPPGGKIGWRVEFRPMEIQLTDFENAAFSIFVILLTRAILSFHLDLYMPLSQVDVNMQRAQQRDAIHTQRFFFPTTWGNQRVARGASCPATPLNRSRAASPALGVRRNGTPAPQARSVGEYTLAEIFLGKGDELVGLVPMIHSYLDALHLDVNVRCRLNQYIDFVGARADGSLATTATWIRQFVHNHPAYKHDSVITEEINYEMLCTLDQIERGVLEAPGYLPAGYAARRRALDSEMPRAPN</sequence>
<dbReference type="AlphaFoldDB" id="A0AAF0F0Z3"/>
<dbReference type="PANTHER" id="PTHR11164:SF0">
    <property type="entry name" value="GLUTAMATE--CYSTEINE LIGASE CATALYTIC SUBUNIT"/>
    <property type="match status" value="1"/>
</dbReference>
<dbReference type="PANTHER" id="PTHR11164">
    <property type="entry name" value="GLUTAMATE CYSTEINE LIGASE"/>
    <property type="match status" value="1"/>
</dbReference>
<proteinExistence type="inferred from homology"/>
<dbReference type="GO" id="GO:0005524">
    <property type="term" value="F:ATP binding"/>
    <property type="evidence" value="ECO:0007669"/>
    <property type="project" value="UniProtKB-UniRule"/>
</dbReference>
<feature type="region of interest" description="Disordered" evidence="11">
    <location>
        <begin position="320"/>
        <end position="344"/>
    </location>
</feature>
<reference evidence="12" key="1">
    <citation type="submission" date="2023-03" db="EMBL/GenBank/DDBJ databases">
        <title>Mating type loci evolution in Malassezia.</title>
        <authorList>
            <person name="Coelho M.A."/>
        </authorList>
    </citation>
    <scope>NUCLEOTIDE SEQUENCE</scope>
    <source>
        <strain evidence="12">CBS 9431</strain>
    </source>
</reference>
<dbReference type="GO" id="GO:0004357">
    <property type="term" value="F:glutamate-cysteine ligase activity"/>
    <property type="evidence" value="ECO:0007669"/>
    <property type="project" value="UniProtKB-UniRule"/>
</dbReference>
<dbReference type="GO" id="GO:0017109">
    <property type="term" value="C:glutamate-cysteine ligase complex"/>
    <property type="evidence" value="ECO:0007669"/>
    <property type="project" value="TreeGrafter"/>
</dbReference>
<evidence type="ECO:0000256" key="2">
    <source>
        <dbReference type="ARBA" id="ARBA00008100"/>
    </source>
</evidence>
<evidence type="ECO:0000256" key="4">
    <source>
        <dbReference type="ARBA" id="ARBA00022598"/>
    </source>
</evidence>
<dbReference type="FunFam" id="3.30.590.50:FF:000001">
    <property type="entry name" value="Glutamate-cysteine ligase Gcs1"/>
    <property type="match status" value="1"/>
</dbReference>
<dbReference type="InterPro" id="IPR014746">
    <property type="entry name" value="Gln_synth/guanido_kin_cat_dom"/>
</dbReference>
<dbReference type="GeneID" id="85224611"/>
<keyword evidence="4 10" id="KW-0436">Ligase</keyword>